<protein>
    <submittedName>
        <fullName evidence="2">Uncharacterized protein</fullName>
    </submittedName>
</protein>
<evidence type="ECO:0000313" key="2">
    <source>
        <dbReference type="EMBL" id="PIL25308.1"/>
    </source>
</evidence>
<feature type="region of interest" description="Disordered" evidence="1">
    <location>
        <begin position="478"/>
        <end position="514"/>
    </location>
</feature>
<dbReference type="AlphaFoldDB" id="A0A2G8RVF6"/>
<feature type="compositionally biased region" description="Low complexity" evidence="1">
    <location>
        <begin position="488"/>
        <end position="501"/>
    </location>
</feature>
<gene>
    <name evidence="2" type="ORF">GSI_13197</name>
</gene>
<feature type="region of interest" description="Disordered" evidence="1">
    <location>
        <begin position="212"/>
        <end position="256"/>
    </location>
</feature>
<feature type="compositionally biased region" description="Basic residues" evidence="1">
    <location>
        <begin position="90"/>
        <end position="100"/>
    </location>
</feature>
<feature type="region of interest" description="Disordered" evidence="1">
    <location>
        <begin position="352"/>
        <end position="426"/>
    </location>
</feature>
<name>A0A2G8RVF6_9APHY</name>
<evidence type="ECO:0000313" key="3">
    <source>
        <dbReference type="Proteomes" id="UP000230002"/>
    </source>
</evidence>
<feature type="compositionally biased region" description="Basic and acidic residues" evidence="1">
    <location>
        <begin position="51"/>
        <end position="65"/>
    </location>
</feature>
<evidence type="ECO:0000256" key="1">
    <source>
        <dbReference type="SAM" id="MobiDB-lite"/>
    </source>
</evidence>
<feature type="compositionally biased region" description="Low complexity" evidence="1">
    <location>
        <begin position="366"/>
        <end position="385"/>
    </location>
</feature>
<feature type="compositionally biased region" description="Polar residues" evidence="1">
    <location>
        <begin position="212"/>
        <end position="226"/>
    </location>
</feature>
<feature type="compositionally biased region" description="Pro residues" evidence="1">
    <location>
        <begin position="110"/>
        <end position="133"/>
    </location>
</feature>
<feature type="region of interest" description="Disordered" evidence="1">
    <location>
        <begin position="48"/>
        <end position="167"/>
    </location>
</feature>
<reference evidence="2 3" key="1">
    <citation type="journal article" date="2015" name="Sci. Rep.">
        <title>Chromosome-level genome map provides insights into diverse defense mechanisms in the medicinal fungus Ganoderma sinense.</title>
        <authorList>
            <person name="Zhu Y."/>
            <person name="Xu J."/>
            <person name="Sun C."/>
            <person name="Zhou S."/>
            <person name="Xu H."/>
            <person name="Nelson D.R."/>
            <person name="Qian J."/>
            <person name="Song J."/>
            <person name="Luo H."/>
            <person name="Xiang L."/>
            <person name="Li Y."/>
            <person name="Xu Z."/>
            <person name="Ji A."/>
            <person name="Wang L."/>
            <person name="Lu S."/>
            <person name="Hayward A."/>
            <person name="Sun W."/>
            <person name="Li X."/>
            <person name="Schwartz D.C."/>
            <person name="Wang Y."/>
            <person name="Chen S."/>
        </authorList>
    </citation>
    <scope>NUCLEOTIDE SEQUENCE [LARGE SCALE GENOMIC DNA]</scope>
    <source>
        <strain evidence="2 3">ZZ0214-1</strain>
    </source>
</reference>
<feature type="compositionally biased region" description="Basic residues" evidence="1">
    <location>
        <begin position="66"/>
        <end position="76"/>
    </location>
</feature>
<dbReference type="Proteomes" id="UP000230002">
    <property type="component" value="Unassembled WGS sequence"/>
</dbReference>
<dbReference type="OrthoDB" id="10665230at2759"/>
<accession>A0A2G8RVF6</accession>
<dbReference type="EMBL" id="AYKW01000056">
    <property type="protein sequence ID" value="PIL25308.1"/>
    <property type="molecule type" value="Genomic_DNA"/>
</dbReference>
<organism evidence="2 3">
    <name type="scientific">Ganoderma sinense ZZ0214-1</name>
    <dbReference type="NCBI Taxonomy" id="1077348"/>
    <lineage>
        <taxon>Eukaryota</taxon>
        <taxon>Fungi</taxon>
        <taxon>Dikarya</taxon>
        <taxon>Basidiomycota</taxon>
        <taxon>Agaricomycotina</taxon>
        <taxon>Agaricomycetes</taxon>
        <taxon>Polyporales</taxon>
        <taxon>Polyporaceae</taxon>
        <taxon>Ganoderma</taxon>
    </lineage>
</organism>
<sequence>MDTSKSTGPKYGEKGARMKNYRQRHQAPMALQRAMGNDRMCMEMCPSPGLHVDKLGDRADPLPPERKRRYEKKKARVQAVNAGDIQSRHNQIKGPRKMAAKKPLAVKNTTPPPEQPPPFLTVFPAAPPPPVPHLPTTQSAASDDRRASSSPFLPEHALAPSTSPWLTVSRYSTDPACADIDAPPMTVKNDQRQNTLDAMCFEFSAAPEPKNTTLSNVWSPTSTPSLESDCGTPSAVQSPPTLGTSWAEGAQTTTPPSSYTVVELDHRASAEQEDASEVLFNEVYQSFFIPRSSWTHPPPTPGLEQEHRDVSSVVPKTRHPSWDAVPRMPDLLFHIPPSQPTTMDPPVLCTRDSPYQGRDSGNRYMPATASSRASRAPRSHGPASRGASSTTGAPAPRVRRHIRATFDPRHAPRPYPSRSDQSAAGHAHLSHYSLAVAEHSVVPRCAVYGGMPPITAIKEPQAQLRQYGGFASLAHAPQDDARHLSTRSLSSHAHTIHTSSIPPTGTASAPLLDEPSIAPPIMQAGIGATTVPTVHASLYPPQVWSGAIASSTTNVAGILACNAHWQNHLPTASHLVPASPGIDTAVLPGTSHAHAAKNDTMARTFGGRFEGELFRLNITVPLLGMDLAIGQSLDGTYLVESSTGSQSDLHQQLLTTSTW</sequence>
<comment type="caution">
    <text evidence="2">The sequence shown here is derived from an EMBL/GenBank/DDBJ whole genome shotgun (WGS) entry which is preliminary data.</text>
</comment>
<proteinExistence type="predicted"/>
<keyword evidence="3" id="KW-1185">Reference proteome</keyword>
<feature type="region of interest" description="Disordered" evidence="1">
    <location>
        <begin position="1"/>
        <end position="23"/>
    </location>
</feature>
<feature type="compositionally biased region" description="Polar residues" evidence="1">
    <location>
        <begin position="234"/>
        <end position="256"/>
    </location>
</feature>